<proteinExistence type="predicted"/>
<accession>A0A9X3HY47</accession>
<name>A0A9X3HY47_9VIBR</name>
<sequence>MKQIALLGDSLTAGWGLEKGQNWSDALASTFAGSQFINLGIPGDTTTGMMSRFQQQVIDQQPDVVVIFGGLNDLNWDAPINEIACNYNAMIAQAQHHQIQPVVIITSPIDPVGSLPLFAHQQATVTRIRDAIEALSTEHSKRLVTMYGHGPFGMEVVDIYQAFEAYAREHGHTALYQNDGIHLSAIGANVIFEQLQGVIAKLIS</sequence>
<dbReference type="RefSeq" id="WP_265675996.1">
    <property type="nucleotide sequence ID" value="NZ_JAKRRY010000022.1"/>
</dbReference>
<comment type="caution">
    <text evidence="2">The sequence shown here is derived from an EMBL/GenBank/DDBJ whole genome shotgun (WGS) entry which is preliminary data.</text>
</comment>
<dbReference type="SUPFAM" id="SSF52266">
    <property type="entry name" value="SGNH hydrolase"/>
    <property type="match status" value="1"/>
</dbReference>
<protein>
    <submittedName>
        <fullName evidence="2">GDSL-type esterase/lipase family protein</fullName>
    </submittedName>
</protein>
<reference evidence="2" key="1">
    <citation type="submission" date="2022-02" db="EMBL/GenBank/DDBJ databases">
        <title>Vibrio sp. nov, a new bacterium isolated from seawater.</title>
        <authorList>
            <person name="Yuan Y."/>
        </authorList>
    </citation>
    <scope>NUCLEOTIDE SEQUENCE</scope>
    <source>
        <strain evidence="2">ZSDZ65</strain>
    </source>
</reference>
<dbReference type="Proteomes" id="UP001155587">
    <property type="component" value="Unassembled WGS sequence"/>
</dbReference>
<keyword evidence="3" id="KW-1185">Reference proteome</keyword>
<dbReference type="Pfam" id="PF13472">
    <property type="entry name" value="Lipase_GDSL_2"/>
    <property type="match status" value="1"/>
</dbReference>
<dbReference type="InterPro" id="IPR036514">
    <property type="entry name" value="SGNH_hydro_sf"/>
</dbReference>
<dbReference type="AlphaFoldDB" id="A0A9X3HY47"/>
<feature type="domain" description="SGNH hydrolase-type esterase" evidence="1">
    <location>
        <begin position="6"/>
        <end position="188"/>
    </location>
</feature>
<organism evidence="2 3">
    <name type="scientific">Vibrio qingdaonensis</name>
    <dbReference type="NCBI Taxonomy" id="2829491"/>
    <lineage>
        <taxon>Bacteria</taxon>
        <taxon>Pseudomonadati</taxon>
        <taxon>Pseudomonadota</taxon>
        <taxon>Gammaproteobacteria</taxon>
        <taxon>Vibrionales</taxon>
        <taxon>Vibrionaceae</taxon>
        <taxon>Vibrio</taxon>
    </lineage>
</organism>
<evidence type="ECO:0000313" key="2">
    <source>
        <dbReference type="EMBL" id="MCW8347467.1"/>
    </source>
</evidence>
<dbReference type="Gene3D" id="3.40.50.1110">
    <property type="entry name" value="SGNH hydrolase"/>
    <property type="match status" value="1"/>
</dbReference>
<dbReference type="PANTHER" id="PTHR30383">
    <property type="entry name" value="THIOESTERASE 1/PROTEASE 1/LYSOPHOSPHOLIPASE L1"/>
    <property type="match status" value="1"/>
</dbReference>
<evidence type="ECO:0000313" key="3">
    <source>
        <dbReference type="Proteomes" id="UP001155587"/>
    </source>
</evidence>
<evidence type="ECO:0000259" key="1">
    <source>
        <dbReference type="Pfam" id="PF13472"/>
    </source>
</evidence>
<gene>
    <name evidence="2" type="ORF">MD535_15815</name>
</gene>
<dbReference type="GO" id="GO:0016788">
    <property type="term" value="F:hydrolase activity, acting on ester bonds"/>
    <property type="evidence" value="ECO:0007669"/>
    <property type="project" value="UniProtKB-ARBA"/>
</dbReference>
<dbReference type="InterPro" id="IPR013830">
    <property type="entry name" value="SGNH_hydro"/>
</dbReference>
<dbReference type="InterPro" id="IPR051532">
    <property type="entry name" value="Ester_Hydrolysis_Enzymes"/>
</dbReference>
<dbReference type="EMBL" id="JAKRRY010000022">
    <property type="protein sequence ID" value="MCW8347467.1"/>
    <property type="molecule type" value="Genomic_DNA"/>
</dbReference>